<dbReference type="Proteomes" id="UP000249390">
    <property type="component" value="Unassembled WGS sequence"/>
</dbReference>
<evidence type="ECO:0000313" key="2">
    <source>
        <dbReference type="EMBL" id="RAL39084.1"/>
    </source>
</evidence>
<sequence length="237" mass="26085">MAEGKYVELTKDQEAVDNIIPGELNQPIDVDKLSCRKCIECGQPLPESYQPPADEDWTTGIFGCTEDTDSCLTGLFCPCVLFGRNVERLNEEISQRGACFGHVICVEGGITLAVATAALHGGIDPHTMCLITEGLLFAWWVCGIYTGMGRQALQRKYHLKDAPCEPCLVHCCFHWCAVCQEHREMRNHLAETTPSVTIVEPPPVQHMSADEKQEAESSSGKEIVSVSNKLEMQPSSS</sequence>
<dbReference type="NCBIfam" id="TIGR01571">
    <property type="entry name" value="A_thal_Cys_rich"/>
    <property type="match status" value="1"/>
</dbReference>
<feature type="region of interest" description="Disordered" evidence="1">
    <location>
        <begin position="193"/>
        <end position="237"/>
    </location>
</feature>
<proteinExistence type="predicted"/>
<comment type="caution">
    <text evidence="2">The sequence shown here is derived from an EMBL/GenBank/DDBJ whole genome shotgun (WGS) entry which is preliminary data.</text>
</comment>
<evidence type="ECO:0000256" key="1">
    <source>
        <dbReference type="SAM" id="MobiDB-lite"/>
    </source>
</evidence>
<feature type="compositionally biased region" description="Polar residues" evidence="1">
    <location>
        <begin position="216"/>
        <end position="237"/>
    </location>
</feature>
<protein>
    <recommendedName>
        <fullName evidence="4">Cell number regulator 6</fullName>
    </recommendedName>
</protein>
<organism evidence="2 3">
    <name type="scientific">Cuscuta australis</name>
    <dbReference type="NCBI Taxonomy" id="267555"/>
    <lineage>
        <taxon>Eukaryota</taxon>
        <taxon>Viridiplantae</taxon>
        <taxon>Streptophyta</taxon>
        <taxon>Embryophyta</taxon>
        <taxon>Tracheophyta</taxon>
        <taxon>Spermatophyta</taxon>
        <taxon>Magnoliopsida</taxon>
        <taxon>eudicotyledons</taxon>
        <taxon>Gunneridae</taxon>
        <taxon>Pentapetalae</taxon>
        <taxon>asterids</taxon>
        <taxon>lamiids</taxon>
        <taxon>Solanales</taxon>
        <taxon>Convolvulaceae</taxon>
        <taxon>Cuscuteae</taxon>
        <taxon>Cuscuta</taxon>
        <taxon>Cuscuta subgen. Grammica</taxon>
        <taxon>Cuscuta sect. Cleistogrammica</taxon>
    </lineage>
</organism>
<gene>
    <name evidence="2" type="ORF">DM860_011570</name>
</gene>
<keyword evidence="3" id="KW-1185">Reference proteome</keyword>
<dbReference type="EMBL" id="NQVE01000203">
    <property type="protein sequence ID" value="RAL39084.1"/>
    <property type="molecule type" value="Genomic_DNA"/>
</dbReference>
<accession>A0A328D0R4</accession>
<reference evidence="2 3" key="1">
    <citation type="submission" date="2018-06" db="EMBL/GenBank/DDBJ databases">
        <title>The Genome of Cuscuta australis (Dodder) Provides Insight into the Evolution of Plant Parasitism.</title>
        <authorList>
            <person name="Liu H."/>
        </authorList>
    </citation>
    <scope>NUCLEOTIDE SEQUENCE [LARGE SCALE GENOMIC DNA]</scope>
    <source>
        <strain evidence="3">cv. Yunnan</strain>
        <tissue evidence="2">Vines</tissue>
    </source>
</reference>
<dbReference type="AlphaFoldDB" id="A0A328D0R4"/>
<evidence type="ECO:0000313" key="3">
    <source>
        <dbReference type="Proteomes" id="UP000249390"/>
    </source>
</evidence>
<name>A0A328D0R4_9ASTE</name>
<dbReference type="Pfam" id="PF04749">
    <property type="entry name" value="PLAC8"/>
    <property type="match status" value="1"/>
</dbReference>
<dbReference type="InterPro" id="IPR006461">
    <property type="entry name" value="PLAC_motif_containing"/>
</dbReference>
<evidence type="ECO:0008006" key="4">
    <source>
        <dbReference type="Google" id="ProtNLM"/>
    </source>
</evidence>
<dbReference type="PANTHER" id="PTHR15907">
    <property type="entry name" value="DUF614 FAMILY PROTEIN-RELATED"/>
    <property type="match status" value="1"/>
</dbReference>